<keyword evidence="3" id="KW-1185">Reference proteome</keyword>
<reference evidence="2 3" key="1">
    <citation type="submission" date="2019-03" db="EMBL/GenBank/DDBJ databases">
        <title>Genomic Encyclopedia of Archaeal and Bacterial Type Strains, Phase II (KMG-II): from individual species to whole genera.</title>
        <authorList>
            <person name="Goeker M."/>
        </authorList>
    </citation>
    <scope>NUCLEOTIDE SEQUENCE [LARGE SCALE GENOMIC DNA]</scope>
    <source>
        <strain evidence="2 3">ATCC 25309</strain>
    </source>
</reference>
<dbReference type="AlphaFoldDB" id="A0A4R7SP44"/>
<dbReference type="EMBL" id="SOCA01000001">
    <property type="protein sequence ID" value="TDU80972.1"/>
    <property type="molecule type" value="Genomic_DNA"/>
</dbReference>
<dbReference type="Proteomes" id="UP000295662">
    <property type="component" value="Unassembled WGS sequence"/>
</dbReference>
<comment type="caution">
    <text evidence="2">The sequence shown here is derived from an EMBL/GenBank/DDBJ whole genome shotgun (WGS) entry which is preliminary data.</text>
</comment>
<dbReference type="RefSeq" id="WP_133792962.1">
    <property type="nucleotide sequence ID" value="NZ_SOCA01000001.1"/>
</dbReference>
<feature type="chain" id="PRO_5020879740" evidence="1">
    <location>
        <begin position="20"/>
        <end position="344"/>
    </location>
</feature>
<accession>A0A4R7SP44</accession>
<sequence>MRTFALGLALLSWSCFSPAASPEDAADYYDEATRRYLTLEKGEFGQTRLTVRFAGDPGSGALWMGQGQRTDKELIFTRIVGEGEAQGTAFIAKISESRIEIDYKPQQKTPQDAGINGTYRRLNESKLLQLAKKEFQAADERLQNSLRTAAKNWDRKDRPALDLWKDQWPSIRQRWLDVFTAQAKGTTLSPAENQPTAPKTAKDWVVAAQATARGYYFVEAMPDSKTGLGWDGEYDDLGAGHASLRLGADGRLRVSLASYRVPGDEAATLEGTAKPESITENKDGSLTAQFTLEDPEVKDPSKQAQVRLTKIGRYLHVETQNAERYAGRGWFSGIYRGSPVPAAP</sequence>
<organism evidence="2 3">
    <name type="scientific">Prosthecobacter fusiformis</name>
    <dbReference type="NCBI Taxonomy" id="48464"/>
    <lineage>
        <taxon>Bacteria</taxon>
        <taxon>Pseudomonadati</taxon>
        <taxon>Verrucomicrobiota</taxon>
        <taxon>Verrucomicrobiia</taxon>
        <taxon>Verrucomicrobiales</taxon>
        <taxon>Verrucomicrobiaceae</taxon>
        <taxon>Prosthecobacter</taxon>
    </lineage>
</organism>
<feature type="signal peptide" evidence="1">
    <location>
        <begin position="1"/>
        <end position="19"/>
    </location>
</feature>
<evidence type="ECO:0000313" key="2">
    <source>
        <dbReference type="EMBL" id="TDU80972.1"/>
    </source>
</evidence>
<evidence type="ECO:0000256" key="1">
    <source>
        <dbReference type="SAM" id="SignalP"/>
    </source>
</evidence>
<gene>
    <name evidence="2" type="ORF">EI77_00274</name>
</gene>
<name>A0A4R7SP44_9BACT</name>
<evidence type="ECO:0000313" key="3">
    <source>
        <dbReference type="Proteomes" id="UP000295662"/>
    </source>
</evidence>
<proteinExistence type="predicted"/>
<protein>
    <submittedName>
        <fullName evidence="2">Uncharacterized protein</fullName>
    </submittedName>
</protein>
<keyword evidence="1" id="KW-0732">Signal</keyword>
<dbReference type="OrthoDB" id="186997at2"/>